<organism evidence="1 2">
    <name type="scientific">Pseudogulbenkiania ferrooxidans EGD-HP2</name>
    <dbReference type="NCBI Taxonomy" id="1388764"/>
    <lineage>
        <taxon>Bacteria</taxon>
        <taxon>Pseudomonadati</taxon>
        <taxon>Pseudomonadota</taxon>
        <taxon>Betaproteobacteria</taxon>
        <taxon>Neisseriales</taxon>
        <taxon>Chromobacteriaceae</taxon>
        <taxon>Pseudogulbenkiania</taxon>
    </lineage>
</organism>
<dbReference type="EMBL" id="AVPH01000277">
    <property type="protein sequence ID" value="ERE00376.1"/>
    <property type="molecule type" value="Genomic_DNA"/>
</dbReference>
<name>A0ABN0N2R9_9NEIS</name>
<sequence>MFMERQRCIAHHSTADLYRWDIFITKLFVYHILLAQLSNSF</sequence>
<accession>A0ABN0N2R9</accession>
<protein>
    <recommendedName>
        <fullName evidence="3">Transposase</fullName>
    </recommendedName>
</protein>
<evidence type="ECO:0000313" key="1">
    <source>
        <dbReference type="EMBL" id="ERE00376.1"/>
    </source>
</evidence>
<dbReference type="Proteomes" id="UP000016426">
    <property type="component" value="Unassembled WGS sequence"/>
</dbReference>
<reference evidence="1 2" key="1">
    <citation type="journal article" date="2013" name="Genome Announc.">
        <title>Genome Sequence of the Pigment-Producing Bacterium Pseudogulbenkiania ferrooxidans, Isolated from Loktak Lake.</title>
        <authorList>
            <person name="Puranik S."/>
            <person name="Talkal R."/>
            <person name="Qureshi A."/>
            <person name="Khardenavis A."/>
            <person name="Kapley A."/>
            <person name="Purohit H.J."/>
        </authorList>
    </citation>
    <scope>NUCLEOTIDE SEQUENCE [LARGE SCALE GENOMIC DNA]</scope>
    <source>
        <strain evidence="1 2">EGD-HP2</strain>
    </source>
</reference>
<evidence type="ECO:0000313" key="2">
    <source>
        <dbReference type="Proteomes" id="UP000016426"/>
    </source>
</evidence>
<evidence type="ECO:0008006" key="3">
    <source>
        <dbReference type="Google" id="ProtNLM"/>
    </source>
</evidence>
<proteinExistence type="predicted"/>
<keyword evidence="2" id="KW-1185">Reference proteome</keyword>
<comment type="caution">
    <text evidence="1">The sequence shown here is derived from an EMBL/GenBank/DDBJ whole genome shotgun (WGS) entry which is preliminary data.</text>
</comment>
<gene>
    <name evidence="1" type="ORF">O166_14705</name>
</gene>